<gene>
    <name evidence="1" type="ORF">FOL01_0117</name>
</gene>
<dbReference type="AlphaFoldDB" id="A0A1L6R8V5"/>
<evidence type="ECO:0000313" key="2">
    <source>
        <dbReference type="Proteomes" id="UP000185473"/>
    </source>
</evidence>
<proteinExistence type="predicted"/>
<organism evidence="1 2">
    <name type="scientific">Weissella jogaejeotgali</name>
    <dbReference type="NCBI Taxonomy" id="1631871"/>
    <lineage>
        <taxon>Bacteria</taxon>
        <taxon>Bacillati</taxon>
        <taxon>Bacillota</taxon>
        <taxon>Bacilli</taxon>
        <taxon>Lactobacillales</taxon>
        <taxon>Lactobacillaceae</taxon>
        <taxon>Weissella</taxon>
    </lineage>
</organism>
<reference evidence="1 2" key="1">
    <citation type="submission" date="2016-02" db="EMBL/GenBank/DDBJ databases">
        <title>Complete Genome Sequence of Weissella jogaejeotgali FOL01.</title>
        <authorList>
            <person name="Lee J.-H."/>
            <person name="Ku H.-J."/>
        </authorList>
    </citation>
    <scope>NUCLEOTIDE SEQUENCE [LARGE SCALE GENOMIC DNA]</scope>
    <source>
        <strain evidence="1 2">FOL01</strain>
    </source>
</reference>
<sequence length="68" mass="8023">MIESNKKATLLVAYIYVQKGFTLKAVGVWEKQHHENYSDDFRLIDMNVKEIKQLQRQNEALRAEINSK</sequence>
<name>A0A1L6R8V5_9LACO</name>
<dbReference type="Proteomes" id="UP000185473">
    <property type="component" value="Chromosome"/>
</dbReference>
<accession>A0A1L6R8V5</accession>
<dbReference type="KEGG" id="wjo:FOL01_0117"/>
<keyword evidence="2" id="KW-1185">Reference proteome</keyword>
<dbReference type="EMBL" id="CP014332">
    <property type="protein sequence ID" value="APS40976.1"/>
    <property type="molecule type" value="Genomic_DNA"/>
</dbReference>
<dbReference type="STRING" id="1631871.FOL01_0117"/>
<evidence type="ECO:0000313" key="1">
    <source>
        <dbReference type="EMBL" id="APS40976.1"/>
    </source>
</evidence>
<protein>
    <submittedName>
        <fullName evidence="1">Uncharacterized protein</fullName>
    </submittedName>
</protein>